<keyword evidence="1" id="KW-0051">Antiviral defense</keyword>
<evidence type="ECO:0000256" key="1">
    <source>
        <dbReference type="ARBA" id="ARBA00023118"/>
    </source>
</evidence>
<proteinExistence type="predicted"/>
<dbReference type="NCBIfam" id="TIGR02674">
    <property type="entry name" value="cas_cyan_RAMP_2"/>
    <property type="match status" value="1"/>
</dbReference>
<dbReference type="InterPro" id="IPR005537">
    <property type="entry name" value="RAMP_III_fam"/>
</dbReference>
<feature type="domain" description="CRISPR type III-associated protein" evidence="2">
    <location>
        <begin position="8"/>
        <end position="239"/>
    </location>
</feature>
<name>A0A7C3ZZL9_9CYAN</name>
<sequence length="406" mass="45165">MKQIKLQIKALSPLAIGQKKAGVVSEAGDYIPGAVIRGTIAGEILQQAQQPLRTDFSQAENHFQSLFLGENAAIFHNAYPADANEAAPVWVMPATALSSKTKPGFKSGENYGVFDSLIDRFCAERCGHPYDPSCPTDGGRVEPYGGFYSTINGAYHKRSVSKRLLTRVGINRRRATAEEQILYSIEVLNEVQGEKKESVVYRSAILVEDNDLAELLAQFINARNFRLGGGASRGLGKVEISADVEGVNLDTVTRVDKFNQELSKRWRTWENIFGAPQTDGGKNRTYFSLDLQSDAILTNKWRRTMVISPEMLCQFADVSDPSLNLEVAYSSYDYRSGWNAAWGLMKDMELITNKGAVYLFSTELPDAWKNAWNVVELKGVGERTAEGFGQVRICHEFHLVFREEPA</sequence>
<dbReference type="AlphaFoldDB" id="A0A7C3ZZL9"/>
<evidence type="ECO:0000313" key="3">
    <source>
        <dbReference type="EMBL" id="HGG03388.1"/>
    </source>
</evidence>
<evidence type="ECO:0000259" key="2">
    <source>
        <dbReference type="Pfam" id="PF03787"/>
    </source>
</evidence>
<protein>
    <submittedName>
        <fullName evidence="3">CRISPR-associated RAMP protein Csx10</fullName>
    </submittedName>
</protein>
<comment type="caution">
    <text evidence="3">The sequence shown here is derived from an EMBL/GenBank/DDBJ whole genome shotgun (WGS) entry which is preliminary data.</text>
</comment>
<accession>A0A7C3ZZL9</accession>
<dbReference type="EMBL" id="DSPX01000233">
    <property type="protein sequence ID" value="HGG03388.1"/>
    <property type="molecule type" value="Genomic_DNA"/>
</dbReference>
<gene>
    <name evidence="3" type="primary">csx10</name>
    <name evidence="3" type="ORF">ENR15_22805</name>
</gene>
<dbReference type="Pfam" id="PF03787">
    <property type="entry name" value="RAMPs"/>
    <property type="match status" value="1"/>
</dbReference>
<reference evidence="3" key="1">
    <citation type="journal article" date="2020" name="mSystems">
        <title>Genome- and Community-Level Interaction Insights into Carbon Utilization and Element Cycling Functions of Hydrothermarchaeota in Hydrothermal Sediment.</title>
        <authorList>
            <person name="Zhou Z."/>
            <person name="Liu Y."/>
            <person name="Xu W."/>
            <person name="Pan J."/>
            <person name="Luo Z.H."/>
            <person name="Li M."/>
        </authorList>
    </citation>
    <scope>NUCLEOTIDE SEQUENCE [LARGE SCALE GENOMIC DNA]</scope>
    <source>
        <strain evidence="3">SpSt-374</strain>
    </source>
</reference>
<dbReference type="GO" id="GO:0051607">
    <property type="term" value="P:defense response to virus"/>
    <property type="evidence" value="ECO:0007669"/>
    <property type="project" value="UniProtKB-KW"/>
</dbReference>
<dbReference type="InterPro" id="IPR013490">
    <property type="entry name" value="CRISPR-assoc_RAMP_Csx10"/>
</dbReference>
<organism evidence="3">
    <name type="scientific">Planktothricoides sp. SpSt-374</name>
    <dbReference type="NCBI Taxonomy" id="2282167"/>
    <lineage>
        <taxon>Bacteria</taxon>
        <taxon>Bacillati</taxon>
        <taxon>Cyanobacteriota</taxon>
        <taxon>Cyanophyceae</taxon>
        <taxon>Oscillatoriophycideae</taxon>
        <taxon>Oscillatoriales</taxon>
        <taxon>Oscillatoriaceae</taxon>
        <taxon>Planktothricoides</taxon>
    </lineage>
</organism>